<dbReference type="PANTHER" id="PTHR10780:SF18">
    <property type="entry name" value="LD43650P"/>
    <property type="match status" value="1"/>
</dbReference>
<evidence type="ECO:0000256" key="8">
    <source>
        <dbReference type="ARBA" id="ARBA00023136"/>
    </source>
</evidence>
<gene>
    <name evidence="11" type="primary">MTCH2_0</name>
    <name evidence="11" type="ORF">FJT64_012494</name>
</gene>
<name>A0A6A4VD67_AMPAM</name>
<dbReference type="SUPFAM" id="SSF103506">
    <property type="entry name" value="Mitochondrial carrier"/>
    <property type="match status" value="1"/>
</dbReference>
<comment type="similarity">
    <text evidence="2 10">Belongs to the mitochondrial carrier (TC 2.A.29) family.</text>
</comment>
<keyword evidence="5" id="KW-1000">Mitochondrion outer membrane</keyword>
<dbReference type="Gene3D" id="1.50.40.10">
    <property type="entry name" value="Mitochondrial carrier domain"/>
    <property type="match status" value="1"/>
</dbReference>
<dbReference type="GO" id="GO:0005741">
    <property type="term" value="C:mitochondrial outer membrane"/>
    <property type="evidence" value="ECO:0007669"/>
    <property type="project" value="UniProtKB-SubCell"/>
</dbReference>
<dbReference type="PROSITE" id="PS50920">
    <property type="entry name" value="SOLCAR"/>
    <property type="match status" value="1"/>
</dbReference>
<dbReference type="InterPro" id="IPR018108">
    <property type="entry name" value="MCP_transmembrane"/>
</dbReference>
<evidence type="ECO:0000256" key="3">
    <source>
        <dbReference type="ARBA" id="ARBA00022692"/>
    </source>
</evidence>
<feature type="repeat" description="Solcar" evidence="9">
    <location>
        <begin position="145"/>
        <end position="233"/>
    </location>
</feature>
<organism evidence="11 12">
    <name type="scientific">Amphibalanus amphitrite</name>
    <name type="common">Striped barnacle</name>
    <name type="synonym">Balanus amphitrite</name>
    <dbReference type="NCBI Taxonomy" id="1232801"/>
    <lineage>
        <taxon>Eukaryota</taxon>
        <taxon>Metazoa</taxon>
        <taxon>Ecdysozoa</taxon>
        <taxon>Arthropoda</taxon>
        <taxon>Crustacea</taxon>
        <taxon>Multicrustacea</taxon>
        <taxon>Cirripedia</taxon>
        <taxon>Thoracica</taxon>
        <taxon>Thoracicalcarea</taxon>
        <taxon>Balanomorpha</taxon>
        <taxon>Balanoidea</taxon>
        <taxon>Balanidae</taxon>
        <taxon>Amphibalaninae</taxon>
        <taxon>Amphibalanus</taxon>
    </lineage>
</organism>
<keyword evidence="6" id="KW-1133">Transmembrane helix</keyword>
<comment type="caution">
    <text evidence="11">The sequence shown here is derived from an EMBL/GenBank/DDBJ whole genome shotgun (WGS) entry which is preliminary data.</text>
</comment>
<reference evidence="11 12" key="1">
    <citation type="submission" date="2019-07" db="EMBL/GenBank/DDBJ databases">
        <title>Draft genome assembly of a fouling barnacle, Amphibalanus amphitrite (Darwin, 1854): The first reference genome for Thecostraca.</title>
        <authorList>
            <person name="Kim W."/>
        </authorList>
    </citation>
    <scope>NUCLEOTIDE SEQUENCE [LARGE SCALE GENOMIC DNA]</scope>
    <source>
        <strain evidence="11">SNU_AA5</strain>
        <tissue evidence="11">Soma without cirri and trophi</tissue>
    </source>
</reference>
<keyword evidence="10" id="KW-0813">Transport</keyword>
<evidence type="ECO:0000256" key="1">
    <source>
        <dbReference type="ARBA" id="ARBA00004374"/>
    </source>
</evidence>
<dbReference type="AlphaFoldDB" id="A0A6A4VD67"/>
<keyword evidence="8 9" id="KW-0472">Membrane</keyword>
<dbReference type="PANTHER" id="PTHR10780">
    <property type="entry name" value="MITOCHONDRIAL CARRIER HOMOLOG"/>
    <property type="match status" value="1"/>
</dbReference>
<dbReference type="InterPro" id="IPR023395">
    <property type="entry name" value="MCP_dom_sf"/>
</dbReference>
<evidence type="ECO:0000256" key="9">
    <source>
        <dbReference type="PROSITE-ProRule" id="PRU00282"/>
    </source>
</evidence>
<evidence type="ECO:0000313" key="12">
    <source>
        <dbReference type="Proteomes" id="UP000440578"/>
    </source>
</evidence>
<evidence type="ECO:0000256" key="2">
    <source>
        <dbReference type="ARBA" id="ARBA00006375"/>
    </source>
</evidence>
<keyword evidence="7" id="KW-0496">Mitochondrion</keyword>
<dbReference type="Pfam" id="PF00153">
    <property type="entry name" value="Mito_carr"/>
    <property type="match status" value="1"/>
</dbReference>
<evidence type="ECO:0000256" key="6">
    <source>
        <dbReference type="ARBA" id="ARBA00022989"/>
    </source>
</evidence>
<keyword evidence="3 9" id="KW-0812">Transmembrane</keyword>
<accession>A0A6A4VD67</accession>
<evidence type="ECO:0000256" key="5">
    <source>
        <dbReference type="ARBA" id="ARBA00022787"/>
    </source>
</evidence>
<evidence type="ECO:0000313" key="11">
    <source>
        <dbReference type="EMBL" id="KAF0289190.1"/>
    </source>
</evidence>
<evidence type="ECO:0000256" key="7">
    <source>
        <dbReference type="ARBA" id="ARBA00023128"/>
    </source>
</evidence>
<dbReference type="EMBL" id="VIIS01002055">
    <property type="protein sequence ID" value="KAF0289190.1"/>
    <property type="molecule type" value="Genomic_DNA"/>
</dbReference>
<sequence length="337" mass="37236">MPNQPGPEDPSAAAGTAPMANHHYDEANEHICYQMAVKLGLNVALSPIDNAKLLMQIGFEPLPPTPTKTLFGRPVLGLPNVFKYMNYMRKRDGFWGLYRGSTSRIVCQLVSGCTFHQVTSRITFKEEDRLRRKREEDLTEDELRKLFMMATLRDLGGRLTCIILTHPLTVVKIRCIAQFIGQETQHSGILSSMRSIYQENGILGFFAGLVPRLLGDLLSALLVASLTYVVNNYVVEDKELKTYTGSTMAYIGSALTYPFHVVSTCSAVSNSGLVAGSPPYMPHYSSWVDCWRDLSAGNQLKRGGSIFFRYYTGPQVVLGGRVVPVGNYPGSGVAPLQ</sequence>
<comment type="subcellular location">
    <subcellularLocation>
        <location evidence="1">Mitochondrion outer membrane</location>
        <topology evidence="1">Multi-pass membrane protein</topology>
    </subcellularLocation>
</comment>
<dbReference type="OrthoDB" id="10253709at2759"/>
<keyword evidence="12" id="KW-1185">Reference proteome</keyword>
<keyword evidence="4" id="KW-0677">Repeat</keyword>
<evidence type="ECO:0000256" key="4">
    <source>
        <dbReference type="ARBA" id="ARBA00022737"/>
    </source>
</evidence>
<protein>
    <submittedName>
        <fullName evidence="11">Mitochondrial carrier 2</fullName>
    </submittedName>
</protein>
<evidence type="ECO:0000256" key="10">
    <source>
        <dbReference type="RuleBase" id="RU000488"/>
    </source>
</evidence>
<proteinExistence type="inferred from homology"/>
<dbReference type="Proteomes" id="UP000440578">
    <property type="component" value="Unassembled WGS sequence"/>
</dbReference>